<evidence type="ECO:0000256" key="1">
    <source>
        <dbReference type="ARBA" id="ARBA00022737"/>
    </source>
</evidence>
<dbReference type="PANTHER" id="PTHR43215:SF14">
    <property type="entry name" value="RADIAL SPOKE HEAD 1 HOMOLOG"/>
    <property type="match status" value="1"/>
</dbReference>
<keyword evidence="2" id="KW-1133">Transmembrane helix</keyword>
<evidence type="ECO:0000313" key="4">
    <source>
        <dbReference type="Proteomes" id="UP000238956"/>
    </source>
</evidence>
<keyword evidence="1" id="KW-0677">Repeat</keyword>
<keyword evidence="2" id="KW-0472">Membrane</keyword>
<dbReference type="PIRSF" id="PIRSF034300">
    <property type="entry name" value="UCP034300"/>
    <property type="match status" value="1"/>
</dbReference>
<reference evidence="3 4" key="2">
    <citation type="submission" date="2018-02" db="EMBL/GenBank/DDBJ databases">
        <title>Whole genome sequencing analysis of Streptococcus pluranimalium isolated from cattle infected mastitis in China.</title>
        <authorList>
            <person name="Zhang J.-R."/>
            <person name="Hu G.-Z."/>
        </authorList>
    </citation>
    <scope>NUCLEOTIDE SEQUENCE [LARGE SCALE GENOMIC DNA]</scope>
    <source>
        <strain evidence="3 4">TH11417</strain>
    </source>
</reference>
<dbReference type="InterPro" id="IPR003409">
    <property type="entry name" value="MORN"/>
</dbReference>
<sequence>MKQLIEDIKKIKLTRATIELLSVAFIIILGLSAFLIPLKHKGTLTYDNHKITYNGEVANNRMNGQGKLTYENGDIYQGQFKNGVFDGQGTYTAAKGWSYSGEFKKGQADGQGVLKTKDNKTYKGEFKQGIYKK</sequence>
<evidence type="ECO:0000256" key="2">
    <source>
        <dbReference type="SAM" id="Phobius"/>
    </source>
</evidence>
<evidence type="ECO:0008006" key="5">
    <source>
        <dbReference type="Google" id="ProtNLM"/>
    </source>
</evidence>
<reference evidence="3 4" key="1">
    <citation type="submission" date="2017-12" db="EMBL/GenBank/DDBJ databases">
        <authorList>
            <person name="Hurst M.R.H."/>
        </authorList>
    </citation>
    <scope>NUCLEOTIDE SEQUENCE [LARGE SCALE GENOMIC DNA]</scope>
    <source>
        <strain evidence="3 4">TH11417</strain>
    </source>
</reference>
<name>A0A2L0D1M9_9STRE</name>
<dbReference type="SUPFAM" id="SSF82185">
    <property type="entry name" value="Histone H3 K4-specific methyltransferase SET7/9 N-terminal domain"/>
    <property type="match status" value="1"/>
</dbReference>
<dbReference type="Pfam" id="PF02493">
    <property type="entry name" value="MORN"/>
    <property type="match status" value="3"/>
</dbReference>
<dbReference type="RefSeq" id="WP_104967073.1">
    <property type="nucleotide sequence ID" value="NZ_CP025536.1"/>
</dbReference>
<dbReference type="EMBL" id="CP025536">
    <property type="protein sequence ID" value="AUW95712.1"/>
    <property type="molecule type" value="Genomic_DNA"/>
</dbReference>
<dbReference type="GO" id="GO:0005829">
    <property type="term" value="C:cytosol"/>
    <property type="evidence" value="ECO:0007669"/>
    <property type="project" value="TreeGrafter"/>
</dbReference>
<keyword evidence="4" id="KW-1185">Reference proteome</keyword>
<organism evidence="3 4">
    <name type="scientific">Streptococcus pluranimalium</name>
    <dbReference type="NCBI Taxonomy" id="82348"/>
    <lineage>
        <taxon>Bacteria</taxon>
        <taxon>Bacillati</taxon>
        <taxon>Bacillota</taxon>
        <taxon>Bacilli</taxon>
        <taxon>Lactobacillales</taxon>
        <taxon>Streptococcaceae</taxon>
        <taxon>Streptococcus</taxon>
    </lineage>
</organism>
<protein>
    <recommendedName>
        <fullName evidence="5">MORN repeat protein</fullName>
    </recommendedName>
</protein>
<proteinExistence type="predicted"/>
<dbReference type="GeneID" id="98392375"/>
<dbReference type="KEGG" id="splr:C0J00_00430"/>
<dbReference type="PANTHER" id="PTHR43215">
    <property type="entry name" value="RADIAL SPOKE HEAD 1 HOMOLOG"/>
    <property type="match status" value="1"/>
</dbReference>
<accession>A0A2L0D1M9</accession>
<dbReference type="Gene3D" id="2.20.110.10">
    <property type="entry name" value="Histone H3 K4-specific methyltransferase SET7/9 N-terminal domain"/>
    <property type="match status" value="2"/>
</dbReference>
<gene>
    <name evidence="3" type="ORF">C0J00_00430</name>
</gene>
<feature type="transmembrane region" description="Helical" evidence="2">
    <location>
        <begin position="20"/>
        <end position="38"/>
    </location>
</feature>
<keyword evidence="2" id="KW-0812">Transmembrane</keyword>
<evidence type="ECO:0000313" key="3">
    <source>
        <dbReference type="EMBL" id="AUW95712.1"/>
    </source>
</evidence>
<dbReference type="AlphaFoldDB" id="A0A2L0D1M9"/>
<dbReference type="InterPro" id="IPR014590">
    <property type="entry name" value="UCP034300_MORN_rpt-cont"/>
</dbReference>
<dbReference type="OrthoDB" id="2593410at2"/>
<dbReference type="Proteomes" id="UP000238956">
    <property type="component" value="Chromosome"/>
</dbReference>
<dbReference type="SMART" id="SM00698">
    <property type="entry name" value="MORN"/>
    <property type="match status" value="3"/>
</dbReference>